<protein>
    <submittedName>
        <fullName evidence="1">Uncharacterized protein</fullName>
    </submittedName>
</protein>
<accession>A0A0S3SA16</accession>
<proteinExistence type="predicted"/>
<organism evidence="1 2">
    <name type="scientific">Vigna angularis var. angularis</name>
    <dbReference type="NCBI Taxonomy" id="157739"/>
    <lineage>
        <taxon>Eukaryota</taxon>
        <taxon>Viridiplantae</taxon>
        <taxon>Streptophyta</taxon>
        <taxon>Embryophyta</taxon>
        <taxon>Tracheophyta</taxon>
        <taxon>Spermatophyta</taxon>
        <taxon>Magnoliopsida</taxon>
        <taxon>eudicotyledons</taxon>
        <taxon>Gunneridae</taxon>
        <taxon>Pentapetalae</taxon>
        <taxon>rosids</taxon>
        <taxon>fabids</taxon>
        <taxon>Fabales</taxon>
        <taxon>Fabaceae</taxon>
        <taxon>Papilionoideae</taxon>
        <taxon>50 kb inversion clade</taxon>
        <taxon>NPAAA clade</taxon>
        <taxon>indigoferoid/millettioid clade</taxon>
        <taxon>Phaseoleae</taxon>
        <taxon>Vigna</taxon>
    </lineage>
</organism>
<sequence length="127" mass="14087">MLFACLPVSAVAEGFVWRFLGSLCSHEATKDLRERVGNLKNMYGSGIKALDDLAEEPKLFKGIALEADSLLNDLQSSLHKQVANLTTYAHQQQEAHARATFEVTKTLRLTQDNSLLSSEQILQVPDE</sequence>
<keyword evidence="2" id="KW-1185">Reference proteome</keyword>
<evidence type="ECO:0000313" key="1">
    <source>
        <dbReference type="EMBL" id="BAT89646.1"/>
    </source>
</evidence>
<name>A0A0S3SA16_PHAAN</name>
<reference evidence="1 2" key="1">
    <citation type="journal article" date="2015" name="Sci. Rep.">
        <title>The power of single molecule real-time sequencing technology in the de novo assembly of a eukaryotic genome.</title>
        <authorList>
            <person name="Sakai H."/>
            <person name="Naito K."/>
            <person name="Ogiso-Tanaka E."/>
            <person name="Takahashi Y."/>
            <person name="Iseki K."/>
            <person name="Muto C."/>
            <person name="Satou K."/>
            <person name="Teruya K."/>
            <person name="Shiroma A."/>
            <person name="Shimoji M."/>
            <person name="Hirano T."/>
            <person name="Itoh T."/>
            <person name="Kaga A."/>
            <person name="Tomooka N."/>
        </authorList>
    </citation>
    <scope>NUCLEOTIDE SEQUENCE [LARGE SCALE GENOMIC DNA]</scope>
    <source>
        <strain evidence="2">cv. Shumari</strain>
    </source>
</reference>
<evidence type="ECO:0000313" key="2">
    <source>
        <dbReference type="Proteomes" id="UP000291084"/>
    </source>
</evidence>
<dbReference type="EMBL" id="AP015039">
    <property type="protein sequence ID" value="BAT89646.1"/>
    <property type="molecule type" value="Genomic_DNA"/>
</dbReference>
<gene>
    <name evidence="1" type="primary">Vigan.06G065400</name>
    <name evidence="1" type="ORF">VIGAN_06065400</name>
</gene>
<dbReference type="Proteomes" id="UP000291084">
    <property type="component" value="Chromosome 6"/>
</dbReference>
<dbReference type="AlphaFoldDB" id="A0A0S3SA16"/>